<feature type="compositionally biased region" description="Basic residues" evidence="6">
    <location>
        <begin position="1"/>
        <end position="10"/>
    </location>
</feature>
<dbReference type="Pfam" id="PF17404">
    <property type="entry name" value="Nrap_D3"/>
    <property type="match status" value="1"/>
</dbReference>
<name>A0A2B7Y612_POLH7</name>
<dbReference type="InterPro" id="IPR035082">
    <property type="entry name" value="Nrap_D1"/>
</dbReference>
<dbReference type="GO" id="GO:0003723">
    <property type="term" value="F:RNA binding"/>
    <property type="evidence" value="ECO:0007669"/>
    <property type="project" value="UniProtKB-KW"/>
</dbReference>
<dbReference type="Pfam" id="PF17407">
    <property type="entry name" value="Nrap_D6"/>
    <property type="match status" value="1"/>
</dbReference>
<feature type="domain" description="Nrap protein" evidence="7">
    <location>
        <begin position="156"/>
        <end position="300"/>
    </location>
</feature>
<dbReference type="InterPro" id="IPR035368">
    <property type="entry name" value="Nrap_D3"/>
</dbReference>
<evidence type="ECO:0000259" key="9">
    <source>
        <dbReference type="Pfam" id="PF17404"/>
    </source>
</evidence>
<dbReference type="GO" id="GO:0032040">
    <property type="term" value="C:small-subunit processome"/>
    <property type="evidence" value="ECO:0007669"/>
    <property type="project" value="TreeGrafter"/>
</dbReference>
<dbReference type="InterPro" id="IPR035369">
    <property type="entry name" value="Nrap_D4"/>
</dbReference>
<dbReference type="Pfam" id="PF03813">
    <property type="entry name" value="Nrap"/>
    <property type="match status" value="1"/>
</dbReference>
<dbReference type="GO" id="GO:0032545">
    <property type="term" value="C:CURI complex"/>
    <property type="evidence" value="ECO:0007669"/>
    <property type="project" value="TreeGrafter"/>
</dbReference>
<gene>
    <name evidence="13" type="ORF">AJ80_05302</name>
</gene>
<accession>A0A2B7Y612</accession>
<dbReference type="EMBL" id="PDNA01000076">
    <property type="protein sequence ID" value="PGH16087.1"/>
    <property type="molecule type" value="Genomic_DNA"/>
</dbReference>
<dbReference type="Proteomes" id="UP000224634">
    <property type="component" value="Unassembled WGS sequence"/>
</dbReference>
<dbReference type="InterPro" id="IPR035370">
    <property type="entry name" value="Nrap_D5"/>
</dbReference>
<evidence type="ECO:0000313" key="14">
    <source>
        <dbReference type="Proteomes" id="UP000224634"/>
    </source>
</evidence>
<keyword evidence="3 5" id="KW-0694">RNA-binding</keyword>
<evidence type="ECO:0000259" key="10">
    <source>
        <dbReference type="Pfam" id="PF17405"/>
    </source>
</evidence>
<feature type="domain" description="Nrap protein" evidence="10">
    <location>
        <begin position="623"/>
        <end position="806"/>
    </location>
</feature>
<evidence type="ECO:0000256" key="5">
    <source>
        <dbReference type="RuleBase" id="RU364032"/>
    </source>
</evidence>
<evidence type="ECO:0000256" key="3">
    <source>
        <dbReference type="ARBA" id="ARBA00022884"/>
    </source>
</evidence>
<feature type="region of interest" description="Disordered" evidence="6">
    <location>
        <begin position="1"/>
        <end position="42"/>
    </location>
</feature>
<dbReference type="AlphaFoldDB" id="A0A2B7Y612"/>
<comment type="similarity">
    <text evidence="2 5">Belongs to the NRAP family.</text>
</comment>
<organism evidence="13 14">
    <name type="scientific">Polytolypa hystricis (strain UAMH7299)</name>
    <dbReference type="NCBI Taxonomy" id="1447883"/>
    <lineage>
        <taxon>Eukaryota</taxon>
        <taxon>Fungi</taxon>
        <taxon>Dikarya</taxon>
        <taxon>Ascomycota</taxon>
        <taxon>Pezizomycotina</taxon>
        <taxon>Eurotiomycetes</taxon>
        <taxon>Eurotiomycetidae</taxon>
        <taxon>Onygenales</taxon>
        <taxon>Onygenales incertae sedis</taxon>
        <taxon>Polytolypa</taxon>
    </lineage>
</organism>
<evidence type="ECO:0000259" key="7">
    <source>
        <dbReference type="Pfam" id="PF03813"/>
    </source>
</evidence>
<evidence type="ECO:0000259" key="12">
    <source>
        <dbReference type="Pfam" id="PF17407"/>
    </source>
</evidence>
<dbReference type="Gene3D" id="3.30.70.3030">
    <property type="match status" value="1"/>
</dbReference>
<feature type="domain" description="Nrap protein" evidence="9">
    <location>
        <begin position="473"/>
        <end position="597"/>
    </location>
</feature>
<evidence type="ECO:0000313" key="13">
    <source>
        <dbReference type="EMBL" id="PGH16087.1"/>
    </source>
</evidence>
<keyword evidence="5" id="KW-0687">Ribonucleoprotein</keyword>
<proteinExistence type="inferred from homology"/>
<evidence type="ECO:0000259" key="8">
    <source>
        <dbReference type="Pfam" id="PF17403"/>
    </source>
</evidence>
<feature type="domain" description="Nrap protein" evidence="11">
    <location>
        <begin position="808"/>
        <end position="964"/>
    </location>
</feature>
<dbReference type="STRING" id="1447883.A0A2B7Y612"/>
<dbReference type="Pfam" id="PF17406">
    <property type="entry name" value="Nrap_D5"/>
    <property type="match status" value="1"/>
</dbReference>
<feature type="domain" description="Nrap protein" evidence="12">
    <location>
        <begin position="967"/>
        <end position="1098"/>
    </location>
</feature>
<dbReference type="GO" id="GO:0006409">
    <property type="term" value="P:tRNA export from nucleus"/>
    <property type="evidence" value="ECO:0007669"/>
    <property type="project" value="TreeGrafter"/>
</dbReference>
<dbReference type="OrthoDB" id="10251401at2759"/>
<reference evidence="13 14" key="1">
    <citation type="submission" date="2017-10" db="EMBL/GenBank/DDBJ databases">
        <title>Comparative genomics in systemic dimorphic fungi from Ajellomycetaceae.</title>
        <authorList>
            <person name="Munoz J.F."/>
            <person name="Mcewen J.G."/>
            <person name="Clay O.K."/>
            <person name="Cuomo C.A."/>
        </authorList>
    </citation>
    <scope>NUCLEOTIDE SEQUENCE [LARGE SCALE GENOMIC DNA]</scope>
    <source>
        <strain evidence="13 14">UAMH7299</strain>
    </source>
</reference>
<dbReference type="GO" id="GO:0034456">
    <property type="term" value="C:UTP-C complex"/>
    <property type="evidence" value="ECO:0007669"/>
    <property type="project" value="TreeGrafter"/>
</dbReference>
<evidence type="ECO:0000259" key="11">
    <source>
        <dbReference type="Pfam" id="PF17406"/>
    </source>
</evidence>
<dbReference type="GO" id="GO:0006364">
    <property type="term" value="P:rRNA processing"/>
    <property type="evidence" value="ECO:0007669"/>
    <property type="project" value="UniProtKB-KW"/>
</dbReference>
<protein>
    <recommendedName>
        <fullName evidence="5">U3 small nucleolar RNA-associated protein 22</fullName>
    </recommendedName>
</protein>
<dbReference type="Pfam" id="PF17405">
    <property type="entry name" value="Nrap_D4"/>
    <property type="match status" value="1"/>
</dbReference>
<keyword evidence="4 5" id="KW-0539">Nucleus</keyword>
<comment type="subcellular location">
    <subcellularLocation>
        <location evidence="1 5">Nucleus</location>
        <location evidence="1 5">Nucleolus</location>
    </subcellularLocation>
</comment>
<dbReference type="InterPro" id="IPR035367">
    <property type="entry name" value="Nrap_D2"/>
</dbReference>
<dbReference type="InterPro" id="IPR035371">
    <property type="entry name" value="Nrap_D6"/>
</dbReference>
<evidence type="ECO:0000256" key="6">
    <source>
        <dbReference type="SAM" id="MobiDB-lite"/>
    </source>
</evidence>
<dbReference type="Gene3D" id="1.10.1410.10">
    <property type="match status" value="1"/>
</dbReference>
<keyword evidence="5" id="KW-0698">rRNA processing</keyword>
<dbReference type="PANTHER" id="PTHR17972">
    <property type="entry name" value="NUCLEOLAR RNA-ASSOCIATED PROTEIN"/>
    <property type="match status" value="1"/>
</dbReference>
<comment type="caution">
    <text evidence="13">The sequence shown here is derived from an EMBL/GenBank/DDBJ whole genome shotgun (WGS) entry which is preliminary data.</text>
</comment>
<keyword evidence="5" id="KW-0690">Ribosome biogenesis</keyword>
<feature type="domain" description="Nrap protein" evidence="8">
    <location>
        <begin position="306"/>
        <end position="447"/>
    </location>
</feature>
<evidence type="ECO:0000256" key="2">
    <source>
        <dbReference type="ARBA" id="ARBA00006674"/>
    </source>
</evidence>
<evidence type="ECO:0000256" key="1">
    <source>
        <dbReference type="ARBA" id="ARBA00004604"/>
    </source>
</evidence>
<dbReference type="PANTHER" id="PTHR17972:SF0">
    <property type="entry name" value="NUCLEOLAR PROTEIN 6"/>
    <property type="match status" value="1"/>
</dbReference>
<evidence type="ECO:0000256" key="4">
    <source>
        <dbReference type="ARBA" id="ARBA00023242"/>
    </source>
</evidence>
<keyword evidence="14" id="KW-1185">Reference proteome</keyword>
<dbReference type="InterPro" id="IPR005554">
    <property type="entry name" value="NOL6/Upt22"/>
</dbReference>
<dbReference type="Pfam" id="PF17403">
    <property type="entry name" value="Nrap_D2"/>
    <property type="match status" value="1"/>
</dbReference>
<sequence>MSSHGAKRRKLSDAGEQQPNSKMHSRHPKTEHSRSQSDAPTREVALATGLYKSGFFKLQVDELLSQLRPDHDKQLSRVEATLRKLKTIIEGIPDVPPKKVSDAEKELRKRSGIVLPFPNPRPKKDTKYMLEYVKPSKVNVVGSFARKTEAKSNSVIDLAVTIPSSLFQRKDYLNYRYFHKRAYYIACIAEGIQDAKVSGLKIRFTCQDGNTLRPAILVEPAEGADDAFVRSKATIRILTCMEETVFPISQTLPTSRNIRQKVSDNETEMDSEDHEPTPLYNGVLRSEACVNAYLKLLHAVGSKCAAFGDASILGRTWLHQRGFGTSFTRGGFGHFEWSTLVALLFETGGPNGRPLLSPSYSSYQIFKATMQFIAKQDLIKPLVLFSKDPSMSAASNAPIMFDGKRGLNLLYKMTPWSYELLRREAHVTLEMLNDSLHDHFASVFITKVDDPLCRFDQVISIAPKTPFHSTLDAVKYQLSLSDALLRALGDRAKLVHFTVPDISPWHVGSAATVSGAGKLAITAGLILDPDHASRIVDQGPPAEDKADAASFREFWGDKAELRRFKDGSIVESLVWSDPTTGRSVIQQIVLHILQHHFGLGSDCISFVTDRLCLELDTDFDLMHTTAAFQPMFDAFSSLEKLLQITEGLPLTLHQLSAACPQLRYASAQLPADGNDTGAPADVVVQFEASTLWPDDLAAIQMTKLAFLLKIGELLEETGEVISCQVGVENEDSKILNSAFLDIVLPSSITFRLRIYHDREQTLLERQLKNRELGAQANEELAFALAAHRQTFIHAPRHTQAIRTLSTRFPLLSPTIRLFKKWAASHLFSLYLCEELLELLVCRVFLGPYPWHTSSSVLNGFVRTLHFLARWDWQYEPLILDFSQQLKSDDLVDIKTRFDAWRKIDPLLNTVSLFVASSLDPDGVIWTRFAKPPKVVAARLSSLAAAATKLIRERGLSLCAQDLFRSPLTDYDFLLFLNPKYAAGRKTNQQRVLFKNLQSNALTKGSLLSSQAAQAFVNELTRLYGHSILFFYGDQSKVIAGVWNPQSSRPRAWNLKIGYSTIPIPPENDGSEPEDKVTLNKTGTLNEIATLGGDLVEKIQMNR</sequence>